<dbReference type="Proteomes" id="UP000236737">
    <property type="component" value="Unassembled WGS sequence"/>
</dbReference>
<evidence type="ECO:0000313" key="2">
    <source>
        <dbReference type="Proteomes" id="UP000236737"/>
    </source>
</evidence>
<dbReference type="RefSeq" id="WP_104000510.1">
    <property type="nucleotide sequence ID" value="NZ_FNVP01000011.1"/>
</dbReference>
<gene>
    <name evidence="1" type="ORF">SAMN04488130_11119</name>
</gene>
<accession>A0A1H5ZN21</accession>
<dbReference type="OrthoDB" id="1248917at2"/>
<sequence length="114" mass="13360">MNQLEKDGIETIKNCKDDVNCNNIGFLDGSSTSFKIKTKKNDREYYFSEIYPILKDNIETNEIRKKAQNIITTLDKFISQKESFSNAIKQLPRGKYYYFSGISICRINNNKKRK</sequence>
<proteinExistence type="predicted"/>
<evidence type="ECO:0000313" key="1">
    <source>
        <dbReference type="EMBL" id="SEG37602.1"/>
    </source>
</evidence>
<reference evidence="2" key="1">
    <citation type="submission" date="2016-10" db="EMBL/GenBank/DDBJ databases">
        <authorList>
            <person name="Varghese N."/>
            <person name="Submissions S."/>
        </authorList>
    </citation>
    <scope>NUCLEOTIDE SEQUENCE [LARGE SCALE GENOMIC DNA]</scope>
    <source>
        <strain evidence="2">CGMCC 1.9230</strain>
    </source>
</reference>
<dbReference type="EMBL" id="FNVP01000011">
    <property type="protein sequence ID" value="SEG37602.1"/>
    <property type="molecule type" value="Genomic_DNA"/>
</dbReference>
<protein>
    <submittedName>
        <fullName evidence="1">Uncharacterized protein</fullName>
    </submittedName>
</protein>
<dbReference type="AlphaFoldDB" id="A0A1H5ZN21"/>
<keyword evidence="2" id="KW-1185">Reference proteome</keyword>
<organism evidence="1 2">
    <name type="scientific">Flavobacterium urumqiense</name>
    <dbReference type="NCBI Taxonomy" id="935224"/>
    <lineage>
        <taxon>Bacteria</taxon>
        <taxon>Pseudomonadati</taxon>
        <taxon>Bacteroidota</taxon>
        <taxon>Flavobacteriia</taxon>
        <taxon>Flavobacteriales</taxon>
        <taxon>Flavobacteriaceae</taxon>
        <taxon>Flavobacterium</taxon>
    </lineage>
</organism>
<name>A0A1H5ZN21_9FLAO</name>